<name>A0ABQ3ABA5_9ACTN</name>
<evidence type="ECO:0008006" key="3">
    <source>
        <dbReference type="Google" id="ProtNLM"/>
    </source>
</evidence>
<dbReference type="InterPro" id="IPR034660">
    <property type="entry name" value="DinB/YfiT-like"/>
</dbReference>
<sequence length="198" mass="22415">MSEPNPKADLLRYLQEARDALVWKLEGLSEYDVRRPLTPTGTNLLGLVKHVAGVELGYLGDAFGRPFFGEEPPAWWYTEEPEAGSDMWAAADESREQIVGLYRQAWKHSDSTIATLALDSKGHVPWWPEERREVTLHHVLVRVISDTQRHAGHADIVRELIDGSVGHLRGKDGIPPQDQAWWEGHRSRLERVAREVSG</sequence>
<gene>
    <name evidence="1" type="ORF">GCM10010384_55030</name>
</gene>
<dbReference type="Gene3D" id="1.20.120.450">
    <property type="entry name" value="dinb family like domain"/>
    <property type="match status" value="1"/>
</dbReference>
<organism evidence="1 2">
    <name type="scientific">Streptomyces djakartensis</name>
    <dbReference type="NCBI Taxonomy" id="68193"/>
    <lineage>
        <taxon>Bacteria</taxon>
        <taxon>Bacillati</taxon>
        <taxon>Actinomycetota</taxon>
        <taxon>Actinomycetes</taxon>
        <taxon>Kitasatosporales</taxon>
        <taxon>Streptomycetaceae</taxon>
        <taxon>Streptomyces</taxon>
    </lineage>
</organism>
<evidence type="ECO:0000313" key="1">
    <source>
        <dbReference type="EMBL" id="GGY41047.1"/>
    </source>
</evidence>
<dbReference type="SUPFAM" id="SSF109854">
    <property type="entry name" value="DinB/YfiT-like putative metalloenzymes"/>
    <property type="match status" value="1"/>
</dbReference>
<dbReference type="Proteomes" id="UP000653308">
    <property type="component" value="Unassembled WGS sequence"/>
</dbReference>
<protein>
    <recommendedName>
        <fullName evidence="3">DinB family protein</fullName>
    </recommendedName>
</protein>
<dbReference type="EMBL" id="BMWE01000019">
    <property type="protein sequence ID" value="GGY41047.1"/>
    <property type="molecule type" value="Genomic_DNA"/>
</dbReference>
<comment type="caution">
    <text evidence="1">The sequence shown here is derived from an EMBL/GenBank/DDBJ whole genome shotgun (WGS) entry which is preliminary data.</text>
</comment>
<reference evidence="2" key="1">
    <citation type="journal article" date="2019" name="Int. J. Syst. Evol. Microbiol.">
        <title>The Global Catalogue of Microorganisms (GCM) 10K type strain sequencing project: providing services to taxonomists for standard genome sequencing and annotation.</title>
        <authorList>
            <consortium name="The Broad Institute Genomics Platform"/>
            <consortium name="The Broad Institute Genome Sequencing Center for Infectious Disease"/>
            <person name="Wu L."/>
            <person name="Ma J."/>
        </authorList>
    </citation>
    <scope>NUCLEOTIDE SEQUENCE [LARGE SCALE GENOMIC DNA]</scope>
    <source>
        <strain evidence="2">JCM 4957</strain>
    </source>
</reference>
<proteinExistence type="predicted"/>
<keyword evidence="2" id="KW-1185">Reference proteome</keyword>
<evidence type="ECO:0000313" key="2">
    <source>
        <dbReference type="Proteomes" id="UP000653308"/>
    </source>
</evidence>
<dbReference type="Pfam" id="PF04978">
    <property type="entry name" value="MST"/>
    <property type="match status" value="1"/>
</dbReference>
<accession>A0ABQ3ABA5</accession>
<dbReference type="RefSeq" id="WP_190200637.1">
    <property type="nucleotide sequence ID" value="NZ_BMWE01000019.1"/>
</dbReference>
<dbReference type="InterPro" id="IPR007061">
    <property type="entry name" value="MST-like"/>
</dbReference>